<proteinExistence type="predicted"/>
<dbReference type="AlphaFoldDB" id="A0ABD3NVR1"/>
<sequence>MKTAARKFLATAAIVAISKSDASTSSVRGGGKSNRNSRIDSAGSKHDGGDAFNGLLSRRSLNHVSIRRNDETSQANQRQIQEEPSSYWWLNKKSNEKDIAYKPNEDEAISTYSNSLFKTHYEKEKEDGLNSFSVYTIAVDKNPDTSGLPYRSPSKKPTERPTSLPTEDITTDAPTPHQKVEQYTKKVVDAEKMYFYPIWADTFKGCASSAVPPDAYLASPSEYIFTALSECCQFWFDSAAECLSSRDRSKEDYSVNMDEYMFQMNGAEAYSDGDATSEDVNASLDVPTPPPLPVVNTMPPAMASLFPTPAGDVTFPPVGVTSPTPTYMPTLGDGVEVPGGGVSPP</sequence>
<keyword evidence="3" id="KW-1185">Reference proteome</keyword>
<dbReference type="EMBL" id="JABMIG020000407">
    <property type="protein sequence ID" value="KAL3779046.1"/>
    <property type="molecule type" value="Genomic_DNA"/>
</dbReference>
<evidence type="ECO:0000256" key="1">
    <source>
        <dbReference type="SAM" id="MobiDB-lite"/>
    </source>
</evidence>
<protein>
    <submittedName>
        <fullName evidence="2">Uncharacterized protein</fullName>
    </submittedName>
</protein>
<evidence type="ECO:0000313" key="2">
    <source>
        <dbReference type="EMBL" id="KAL3779046.1"/>
    </source>
</evidence>
<feature type="region of interest" description="Disordered" evidence="1">
    <location>
        <begin position="21"/>
        <end position="54"/>
    </location>
</feature>
<feature type="region of interest" description="Disordered" evidence="1">
    <location>
        <begin position="326"/>
        <end position="345"/>
    </location>
</feature>
<accession>A0ABD3NVR1</accession>
<dbReference type="Proteomes" id="UP001516023">
    <property type="component" value="Unassembled WGS sequence"/>
</dbReference>
<comment type="caution">
    <text evidence="2">The sequence shown here is derived from an EMBL/GenBank/DDBJ whole genome shotgun (WGS) entry which is preliminary data.</text>
</comment>
<evidence type="ECO:0000313" key="3">
    <source>
        <dbReference type="Proteomes" id="UP001516023"/>
    </source>
</evidence>
<gene>
    <name evidence="2" type="ORF">HJC23_005986</name>
</gene>
<feature type="region of interest" description="Disordered" evidence="1">
    <location>
        <begin position="144"/>
        <end position="178"/>
    </location>
</feature>
<reference evidence="2 3" key="1">
    <citation type="journal article" date="2020" name="G3 (Bethesda)">
        <title>Improved Reference Genome for Cyclotella cryptica CCMP332, a Model for Cell Wall Morphogenesis, Salinity Adaptation, and Lipid Production in Diatoms (Bacillariophyta).</title>
        <authorList>
            <person name="Roberts W.R."/>
            <person name="Downey K.M."/>
            <person name="Ruck E.C."/>
            <person name="Traller J.C."/>
            <person name="Alverson A.J."/>
        </authorList>
    </citation>
    <scope>NUCLEOTIDE SEQUENCE [LARGE SCALE GENOMIC DNA]</scope>
    <source>
        <strain evidence="2 3">CCMP332</strain>
    </source>
</reference>
<organism evidence="2 3">
    <name type="scientific">Cyclotella cryptica</name>
    <dbReference type="NCBI Taxonomy" id="29204"/>
    <lineage>
        <taxon>Eukaryota</taxon>
        <taxon>Sar</taxon>
        <taxon>Stramenopiles</taxon>
        <taxon>Ochrophyta</taxon>
        <taxon>Bacillariophyta</taxon>
        <taxon>Coscinodiscophyceae</taxon>
        <taxon>Thalassiosirophycidae</taxon>
        <taxon>Stephanodiscales</taxon>
        <taxon>Stephanodiscaceae</taxon>
        <taxon>Cyclotella</taxon>
    </lineage>
</organism>
<name>A0ABD3NVR1_9STRA</name>